<dbReference type="PANTHER" id="PTHR33121">
    <property type="entry name" value="CYCLIC DI-GMP PHOSPHODIESTERASE PDEF"/>
    <property type="match status" value="1"/>
</dbReference>
<dbReference type="GO" id="GO:0071111">
    <property type="term" value="F:cyclic-guanylate-specific phosphodiesterase activity"/>
    <property type="evidence" value="ECO:0007669"/>
    <property type="project" value="InterPro"/>
</dbReference>
<dbReference type="EMBL" id="AUZX01001156">
    <property type="protein sequence ID" value="EQD79828.1"/>
    <property type="molecule type" value="Genomic_DNA"/>
</dbReference>
<proteinExistence type="predicted"/>
<sequence>EDTALAAALCFEITETAAVTSLSNAAFAMQELKARGCKFALDDFGTGLSSFMYLKSLPVDFLKIDGQFVRRIAEDPVDRSVVEAICKVGRTLGIATVAEFVEAQPVLDELKRIGVDYAQGFLLANPLPIAQLRP</sequence>
<organism evidence="2">
    <name type="scientific">mine drainage metagenome</name>
    <dbReference type="NCBI Taxonomy" id="410659"/>
    <lineage>
        <taxon>unclassified sequences</taxon>
        <taxon>metagenomes</taxon>
        <taxon>ecological metagenomes</taxon>
    </lineage>
</organism>
<dbReference type="AlphaFoldDB" id="T1CE60"/>
<reference evidence="2" key="1">
    <citation type="submission" date="2013-08" db="EMBL/GenBank/DDBJ databases">
        <authorList>
            <person name="Mendez C."/>
            <person name="Richter M."/>
            <person name="Ferrer M."/>
            <person name="Sanchez J."/>
        </authorList>
    </citation>
    <scope>NUCLEOTIDE SEQUENCE</scope>
</reference>
<dbReference type="PANTHER" id="PTHR33121:SF23">
    <property type="entry name" value="CYCLIC DI-GMP PHOSPHODIESTERASE PDEB"/>
    <property type="match status" value="1"/>
</dbReference>
<dbReference type="CDD" id="cd01948">
    <property type="entry name" value="EAL"/>
    <property type="match status" value="1"/>
</dbReference>
<dbReference type="PROSITE" id="PS50883">
    <property type="entry name" value="EAL"/>
    <property type="match status" value="1"/>
</dbReference>
<protein>
    <submittedName>
        <fullName evidence="2">Sensory box/ggdef family protein</fullName>
    </submittedName>
</protein>
<dbReference type="InterPro" id="IPR035919">
    <property type="entry name" value="EAL_sf"/>
</dbReference>
<dbReference type="Gene3D" id="3.20.20.450">
    <property type="entry name" value="EAL domain"/>
    <property type="match status" value="1"/>
</dbReference>
<dbReference type="SMART" id="SM00052">
    <property type="entry name" value="EAL"/>
    <property type="match status" value="1"/>
</dbReference>
<dbReference type="SUPFAM" id="SSF141868">
    <property type="entry name" value="EAL domain-like"/>
    <property type="match status" value="1"/>
</dbReference>
<evidence type="ECO:0000313" key="2">
    <source>
        <dbReference type="EMBL" id="EQD79828.1"/>
    </source>
</evidence>
<name>T1CE60_9ZZZZ</name>
<accession>T1CE60</accession>
<gene>
    <name evidence="2" type="ORF">B1A_01521</name>
</gene>
<dbReference type="InterPro" id="IPR001633">
    <property type="entry name" value="EAL_dom"/>
</dbReference>
<evidence type="ECO:0000259" key="1">
    <source>
        <dbReference type="PROSITE" id="PS50883"/>
    </source>
</evidence>
<feature type="non-terminal residue" evidence="2">
    <location>
        <position position="1"/>
    </location>
</feature>
<dbReference type="InterPro" id="IPR050706">
    <property type="entry name" value="Cyclic-di-GMP_PDE-like"/>
</dbReference>
<dbReference type="Pfam" id="PF00563">
    <property type="entry name" value="EAL"/>
    <property type="match status" value="1"/>
</dbReference>
<feature type="domain" description="EAL" evidence="1">
    <location>
        <begin position="1"/>
        <end position="134"/>
    </location>
</feature>
<comment type="caution">
    <text evidence="2">The sequence shown here is derived from an EMBL/GenBank/DDBJ whole genome shotgun (WGS) entry which is preliminary data.</text>
</comment>
<reference evidence="2" key="2">
    <citation type="journal article" date="2014" name="ISME J.">
        <title>Microbial stratification in low pH oxic and suboxic macroscopic growths along an acid mine drainage.</title>
        <authorList>
            <person name="Mendez-Garcia C."/>
            <person name="Mesa V."/>
            <person name="Sprenger R.R."/>
            <person name="Richter M."/>
            <person name="Diez M.S."/>
            <person name="Solano J."/>
            <person name="Bargiela R."/>
            <person name="Golyshina O.V."/>
            <person name="Manteca A."/>
            <person name="Ramos J.L."/>
            <person name="Gallego J.R."/>
            <person name="Llorente I."/>
            <person name="Martins Dos Santos V.A."/>
            <person name="Jensen O.N."/>
            <person name="Pelaez A.I."/>
            <person name="Sanchez J."/>
            <person name="Ferrer M."/>
        </authorList>
    </citation>
    <scope>NUCLEOTIDE SEQUENCE</scope>
</reference>